<dbReference type="InterPro" id="IPR036179">
    <property type="entry name" value="Ig-like_dom_sf"/>
</dbReference>
<reference evidence="12" key="2">
    <citation type="submission" date="2025-08" db="UniProtKB">
        <authorList>
            <consortium name="Ensembl"/>
        </authorList>
    </citation>
    <scope>IDENTIFICATION</scope>
</reference>
<dbReference type="Ensembl" id="ENSCHIT00000020137.1">
    <property type="protein sequence ID" value="ENSCHIP00000012347.1"/>
    <property type="gene ID" value="ENSCHIG00000014141.1"/>
</dbReference>
<evidence type="ECO:0000256" key="5">
    <source>
        <dbReference type="ARBA" id="ARBA00022989"/>
    </source>
</evidence>
<keyword evidence="8" id="KW-0325">Glycoprotein</keyword>
<feature type="domain" description="Ig-like" evidence="11">
    <location>
        <begin position="141"/>
        <end position="239"/>
    </location>
</feature>
<feature type="compositionally biased region" description="Polar residues" evidence="10">
    <location>
        <begin position="393"/>
        <end position="407"/>
    </location>
</feature>
<keyword evidence="13" id="KW-1185">Reference proteome</keyword>
<dbReference type="InterPro" id="IPR013106">
    <property type="entry name" value="Ig_V-set"/>
</dbReference>
<evidence type="ECO:0000313" key="13">
    <source>
        <dbReference type="Proteomes" id="UP000291000"/>
    </source>
</evidence>
<name>A0A452EKE4_CAPHI</name>
<keyword evidence="7" id="KW-1015">Disulfide bond</keyword>
<evidence type="ECO:0000256" key="3">
    <source>
        <dbReference type="ARBA" id="ARBA00022729"/>
    </source>
</evidence>
<dbReference type="CDD" id="cd16085">
    <property type="entry name" value="IgC1_SIRP_domain_3"/>
    <property type="match status" value="1"/>
</dbReference>
<feature type="domain" description="Ig-like" evidence="11">
    <location>
        <begin position="246"/>
        <end position="339"/>
    </location>
</feature>
<dbReference type="PROSITE" id="PS50835">
    <property type="entry name" value="IG_LIKE"/>
    <property type="match status" value="3"/>
</dbReference>
<dbReference type="InterPro" id="IPR007110">
    <property type="entry name" value="Ig-like_dom"/>
</dbReference>
<evidence type="ECO:0000256" key="6">
    <source>
        <dbReference type="ARBA" id="ARBA00023136"/>
    </source>
</evidence>
<dbReference type="GeneTree" id="ENSGT00960000186656"/>
<dbReference type="AlphaFoldDB" id="A0A452EKE4"/>
<dbReference type="FunFam" id="2.60.40.10:FF:000454">
    <property type="entry name" value="Tyrosine-protein phosphatase non-receptor type substrate 1"/>
    <property type="match status" value="1"/>
</dbReference>
<dbReference type="STRING" id="9925.ENSCHIP00000012347"/>
<evidence type="ECO:0000259" key="11">
    <source>
        <dbReference type="PROSITE" id="PS50835"/>
    </source>
</evidence>
<keyword evidence="5" id="KW-1133">Transmembrane helix</keyword>
<dbReference type="Pfam" id="PF07654">
    <property type="entry name" value="C1-set"/>
    <property type="match status" value="2"/>
</dbReference>
<protein>
    <recommendedName>
        <fullName evidence="11">Ig-like domain-containing protein</fullName>
    </recommendedName>
</protein>
<dbReference type="SMART" id="SM00409">
    <property type="entry name" value="IG"/>
    <property type="match status" value="3"/>
</dbReference>
<dbReference type="SMART" id="SM00406">
    <property type="entry name" value="IGv"/>
    <property type="match status" value="1"/>
</dbReference>
<evidence type="ECO:0000256" key="7">
    <source>
        <dbReference type="ARBA" id="ARBA00023157"/>
    </source>
</evidence>
<evidence type="ECO:0000256" key="10">
    <source>
        <dbReference type="SAM" id="MobiDB-lite"/>
    </source>
</evidence>
<keyword evidence="2" id="KW-0812">Transmembrane</keyword>
<dbReference type="InterPro" id="IPR013783">
    <property type="entry name" value="Ig-like_fold"/>
</dbReference>
<evidence type="ECO:0000313" key="12">
    <source>
        <dbReference type="Ensembl" id="ENSCHIP00000012347.1"/>
    </source>
</evidence>
<dbReference type="Gene3D" id="2.60.40.10">
    <property type="entry name" value="Immunoglobulins"/>
    <property type="match status" value="3"/>
</dbReference>
<evidence type="ECO:0000256" key="9">
    <source>
        <dbReference type="ARBA" id="ARBA00023319"/>
    </source>
</evidence>
<keyword evidence="6" id="KW-0472">Membrane</keyword>
<dbReference type="CDD" id="cd05772">
    <property type="entry name" value="IgC1_SIRP_domain_2"/>
    <property type="match status" value="1"/>
</dbReference>
<reference evidence="12 13" key="1">
    <citation type="submission" date="2016-04" db="EMBL/GenBank/DDBJ databases">
        <title>Polished mammalian reference genomes with single-molecule sequencing and chromosome conformation capture applied to the Capra hircus genome.</title>
        <authorList>
            <person name="Bickhart D.M."/>
            <person name="Koren S."/>
            <person name="Rosen B."/>
            <person name="Hastie A."/>
            <person name="Liachko I."/>
            <person name="Sullivan S.T."/>
            <person name="Burton J."/>
            <person name="Sayre B.L."/>
            <person name="Huson H.J."/>
            <person name="Lee J."/>
            <person name="Lam E."/>
            <person name="Kelley C.M."/>
            <person name="Hutchison J.L."/>
            <person name="Zhou Y."/>
            <person name="Sun J."/>
            <person name="Crisa A."/>
            <person name="Schwartz J.C."/>
            <person name="Hammond J.A."/>
            <person name="Schroeder S.G."/>
            <person name="Liu G.E."/>
            <person name="Dunham M."/>
            <person name="Shendure J."/>
            <person name="Sonstegard T.S."/>
            <person name="Phillippy A.M."/>
            <person name="Van Tassell C.P."/>
            <person name="Smith T.P."/>
        </authorList>
    </citation>
    <scope>NUCLEOTIDE SEQUENCE [LARGE SCALE GENOMIC DNA]</scope>
</reference>
<accession>A0A452EKE4</accession>
<dbReference type="InterPro" id="IPR003599">
    <property type="entry name" value="Ig_sub"/>
</dbReference>
<evidence type="ECO:0000256" key="8">
    <source>
        <dbReference type="ARBA" id="ARBA00023180"/>
    </source>
</evidence>
<comment type="subcellular location">
    <subcellularLocation>
        <location evidence="1">Membrane</location>
        <topology evidence="1">Single-pass type I membrane protein</topology>
    </subcellularLocation>
</comment>
<proteinExistence type="predicted"/>
<dbReference type="SMART" id="SM00407">
    <property type="entry name" value="IGc1"/>
    <property type="match status" value="2"/>
</dbReference>
<dbReference type="InterPro" id="IPR003597">
    <property type="entry name" value="Ig_C1-set"/>
</dbReference>
<dbReference type="SUPFAM" id="SSF48726">
    <property type="entry name" value="Immunoglobulin"/>
    <property type="match status" value="3"/>
</dbReference>
<keyword evidence="4" id="KW-0677">Repeat</keyword>
<dbReference type="PANTHER" id="PTHR19971">
    <property type="entry name" value="SIGNAL-REGULATORY PROTEIN BETA"/>
    <property type="match status" value="1"/>
</dbReference>
<evidence type="ECO:0000256" key="4">
    <source>
        <dbReference type="ARBA" id="ARBA00022737"/>
    </source>
</evidence>
<keyword evidence="9" id="KW-0393">Immunoglobulin domain</keyword>
<feature type="region of interest" description="Disordered" evidence="10">
    <location>
        <begin position="332"/>
        <end position="407"/>
    </location>
</feature>
<dbReference type="Proteomes" id="UP000291000">
    <property type="component" value="Chromosome 13"/>
</dbReference>
<dbReference type="FunFam" id="2.60.40.10:FF:000490">
    <property type="entry name" value="Signal-regulatory protein beta 1"/>
    <property type="match status" value="1"/>
</dbReference>
<evidence type="ECO:0000256" key="2">
    <source>
        <dbReference type="ARBA" id="ARBA00022692"/>
    </source>
</evidence>
<organism evidence="12 13">
    <name type="scientific">Capra hircus</name>
    <name type="common">Goat</name>
    <dbReference type="NCBI Taxonomy" id="9925"/>
    <lineage>
        <taxon>Eukaryota</taxon>
        <taxon>Metazoa</taxon>
        <taxon>Chordata</taxon>
        <taxon>Craniata</taxon>
        <taxon>Vertebrata</taxon>
        <taxon>Euteleostomi</taxon>
        <taxon>Mammalia</taxon>
        <taxon>Eutheria</taxon>
        <taxon>Laurasiatheria</taxon>
        <taxon>Artiodactyla</taxon>
        <taxon>Ruminantia</taxon>
        <taxon>Pecora</taxon>
        <taxon>Bovidae</taxon>
        <taxon>Caprinae</taxon>
        <taxon>Capra</taxon>
    </lineage>
</organism>
<dbReference type="EMBL" id="LWLT01000014">
    <property type="status" value="NOT_ANNOTATED_CDS"/>
    <property type="molecule type" value="Genomic_DNA"/>
</dbReference>
<dbReference type="FunFam" id="2.60.40.10:FF:000295">
    <property type="entry name" value="Tyrosine-protein phosphatase non-receptor type substrate 1"/>
    <property type="match status" value="1"/>
</dbReference>
<sequence>LNLLNSVDLFEEPLLALLIFSAGELQVIQPERSVSVAAGETATLHCTVTSLSPVGPINWFRGTGPDRELIHSQKGSVSPRVTRVTDYTKRYNMDFSVRISSITPADTGVYYCVKFRKGEQGDVEFKSGPGTHLTVSAKPSPPMVSSPTVRATPEQTVSFTCTSHGFSPRNISLKWFKNGNELSASQTSVDPEDDNVSYSITSTAKVLLAAGDVHSQVICEVAHITLKGGPALRGTANLSKTIRVPPTLEITGHPSAGNQVNITCQVNKFYPQPLQLTWLENGNMSRTEAASILVENKDGTFNQTSWLLVNSSAHREAVVLTCQVEHDGQPVVSKNHTLEVSAPQKDQGTHELPGEASITSHRMAAHQAPRSRDSPGKNTGTQNLPWAPEDSNHYSAGCSQSGGRRDV</sequence>
<feature type="domain" description="Ig-like" evidence="11">
    <location>
        <begin position="13"/>
        <end position="112"/>
    </location>
</feature>
<dbReference type="InterPro" id="IPR051755">
    <property type="entry name" value="Ig-like_CS_Receptor"/>
</dbReference>
<keyword evidence="3" id="KW-0732">Signal</keyword>
<evidence type="ECO:0000256" key="1">
    <source>
        <dbReference type="ARBA" id="ARBA00004479"/>
    </source>
</evidence>
<reference evidence="12" key="3">
    <citation type="submission" date="2025-09" db="UniProtKB">
        <authorList>
            <consortium name="Ensembl"/>
        </authorList>
    </citation>
    <scope>IDENTIFICATION</scope>
</reference>
<dbReference type="Pfam" id="PF07686">
    <property type="entry name" value="V-set"/>
    <property type="match status" value="1"/>
</dbReference>
<dbReference type="GO" id="GO:0016020">
    <property type="term" value="C:membrane"/>
    <property type="evidence" value="ECO:0007669"/>
    <property type="project" value="UniProtKB-SubCell"/>
</dbReference>